<dbReference type="Proteomes" id="UP001345963">
    <property type="component" value="Unassembled WGS sequence"/>
</dbReference>
<evidence type="ECO:0000313" key="3">
    <source>
        <dbReference type="Proteomes" id="UP001345963"/>
    </source>
</evidence>
<gene>
    <name evidence="2" type="ORF">ATANTOWER_024688</name>
</gene>
<name>A0ABU7C0E3_9TELE</name>
<reference evidence="2 3" key="1">
    <citation type="submission" date="2021-07" db="EMBL/GenBank/DDBJ databases">
        <authorList>
            <person name="Palmer J.M."/>
        </authorList>
    </citation>
    <scope>NUCLEOTIDE SEQUENCE [LARGE SCALE GENOMIC DNA]</scope>
    <source>
        <strain evidence="2 3">AT_MEX2019</strain>
        <tissue evidence="2">Muscle</tissue>
    </source>
</reference>
<feature type="region of interest" description="Disordered" evidence="1">
    <location>
        <begin position="1"/>
        <end position="63"/>
    </location>
</feature>
<feature type="region of interest" description="Disordered" evidence="1">
    <location>
        <begin position="103"/>
        <end position="133"/>
    </location>
</feature>
<feature type="compositionally biased region" description="Polar residues" evidence="1">
    <location>
        <begin position="1"/>
        <end position="21"/>
    </location>
</feature>
<accession>A0ABU7C0E3</accession>
<feature type="compositionally biased region" description="Pro residues" evidence="1">
    <location>
        <begin position="43"/>
        <end position="54"/>
    </location>
</feature>
<evidence type="ECO:0008006" key="4">
    <source>
        <dbReference type="Google" id="ProtNLM"/>
    </source>
</evidence>
<feature type="compositionally biased region" description="Polar residues" evidence="1">
    <location>
        <begin position="103"/>
        <end position="123"/>
    </location>
</feature>
<keyword evidence="3" id="KW-1185">Reference proteome</keyword>
<protein>
    <recommendedName>
        <fullName evidence="4">Retrotransposon gag domain-containing protein</fullName>
    </recommendedName>
</protein>
<sequence>MWTPSPGNSHLEANNPLSCHSLSPLDLEHKQTPKPETLTSWIPLPPPPSLPPSQEPETASRRLISLRQGSQSVAEFSIHFQIAAKEAGWDDIALRGIFSSALNDQANPTSSSGDTGTEQNLISDNLVEQLHPH</sequence>
<dbReference type="EMBL" id="JAHUTI010074460">
    <property type="protein sequence ID" value="MED6256371.1"/>
    <property type="molecule type" value="Genomic_DNA"/>
</dbReference>
<proteinExistence type="predicted"/>
<evidence type="ECO:0000313" key="2">
    <source>
        <dbReference type="EMBL" id="MED6256371.1"/>
    </source>
</evidence>
<evidence type="ECO:0000256" key="1">
    <source>
        <dbReference type="SAM" id="MobiDB-lite"/>
    </source>
</evidence>
<organism evidence="2 3">
    <name type="scientific">Ataeniobius toweri</name>
    <dbReference type="NCBI Taxonomy" id="208326"/>
    <lineage>
        <taxon>Eukaryota</taxon>
        <taxon>Metazoa</taxon>
        <taxon>Chordata</taxon>
        <taxon>Craniata</taxon>
        <taxon>Vertebrata</taxon>
        <taxon>Euteleostomi</taxon>
        <taxon>Actinopterygii</taxon>
        <taxon>Neopterygii</taxon>
        <taxon>Teleostei</taxon>
        <taxon>Neoteleostei</taxon>
        <taxon>Acanthomorphata</taxon>
        <taxon>Ovalentaria</taxon>
        <taxon>Atherinomorphae</taxon>
        <taxon>Cyprinodontiformes</taxon>
        <taxon>Goodeidae</taxon>
        <taxon>Ataeniobius</taxon>
    </lineage>
</organism>
<comment type="caution">
    <text evidence="2">The sequence shown here is derived from an EMBL/GenBank/DDBJ whole genome shotgun (WGS) entry which is preliminary data.</text>
</comment>